<dbReference type="SUPFAM" id="SSF52540">
    <property type="entry name" value="P-loop containing nucleoside triphosphate hydrolases"/>
    <property type="match status" value="1"/>
</dbReference>
<dbReference type="InterPro" id="IPR038726">
    <property type="entry name" value="PDDEXK_AddAB-type"/>
</dbReference>
<name>A0A8J7UMG7_9HYPH</name>
<dbReference type="EMBL" id="JAGIYY010000007">
    <property type="protein sequence ID" value="MBP0440332.1"/>
    <property type="molecule type" value="Genomic_DNA"/>
</dbReference>
<gene>
    <name evidence="2" type="ORF">J5Y06_16895</name>
</gene>
<dbReference type="Proteomes" id="UP000666240">
    <property type="component" value="Unassembled WGS sequence"/>
</dbReference>
<dbReference type="AlphaFoldDB" id="A0A8J7UMG7"/>
<evidence type="ECO:0000313" key="3">
    <source>
        <dbReference type="Proteomes" id="UP000666240"/>
    </source>
</evidence>
<reference evidence="2" key="1">
    <citation type="submission" date="2021-03" db="EMBL/GenBank/DDBJ databases">
        <title>Genome sequencing and assembly of Tianweitania sediminis.</title>
        <authorList>
            <person name="Chhetri G."/>
        </authorList>
    </citation>
    <scope>NUCLEOTIDE SEQUENCE</scope>
    <source>
        <strain evidence="2">Z8</strain>
    </source>
</reference>
<evidence type="ECO:0000313" key="2">
    <source>
        <dbReference type="EMBL" id="MBP0440332.1"/>
    </source>
</evidence>
<organism evidence="2 3">
    <name type="scientific">Tianweitania sediminis</name>
    <dbReference type="NCBI Taxonomy" id="1502156"/>
    <lineage>
        <taxon>Bacteria</taxon>
        <taxon>Pseudomonadati</taxon>
        <taxon>Pseudomonadota</taxon>
        <taxon>Alphaproteobacteria</taxon>
        <taxon>Hyphomicrobiales</taxon>
        <taxon>Phyllobacteriaceae</taxon>
        <taxon>Tianweitania</taxon>
    </lineage>
</organism>
<comment type="caution">
    <text evidence="2">The sequence shown here is derived from an EMBL/GenBank/DDBJ whole genome shotgun (WGS) entry which is preliminary data.</text>
</comment>
<keyword evidence="3" id="KW-1185">Reference proteome</keyword>
<protein>
    <submittedName>
        <fullName evidence="2">PD-(D/E)XK nuclease family protein</fullName>
    </submittedName>
</protein>
<feature type="domain" description="PD-(D/E)XK endonuclease-like" evidence="1">
    <location>
        <begin position="577"/>
        <end position="823"/>
    </location>
</feature>
<evidence type="ECO:0000259" key="1">
    <source>
        <dbReference type="Pfam" id="PF12705"/>
    </source>
</evidence>
<dbReference type="RefSeq" id="WP_209336366.1">
    <property type="nucleotide sequence ID" value="NZ_JAGIYY010000007.1"/>
</dbReference>
<accession>A0A8J7UMG7</accession>
<sequence length="883" mass="96856">MLIRTTHVVDGMLALRSARAAAARGGAIGREIVTLPLLAARLVGGFATPAGTDVLYPAIQAALASESFGDIGTVAGLPGMPRAVLHALDCVWRADLDLSLLAGETPRFGDLHLIEAFIRDHIPPAHMLPRDLRDAAGKRVELARGLLGSVTLSGLVDVDPLWRPLLNDLARVTDLTWELPAPVEQPWFEGEIKQKAVTAPSRRSAEASADPKSEVVEALRWTRQLLATGKVQAEHIAIAATSTQDWDDHFLAYARSAGVPLHFSHGVPALSTPEGQACAALADILTNGLNQERVWRLIRRLPAHPFTSQLPPDWFAAIPRNAGLRSLDQWREVLAAAGPYRSDGELGEQILFPILELLARGAEVGGEAGTRLLSGASLAMWEEALRSAPAQAIGLSLQSLRVADRRDPANSVVWCPASQLAACPRPFTRLLGLTSRSWPRSENDDPLLPHHLLDRRRLHPMGVAERDRRHFEIIQAHTSEELVLSRSLRNGKGGVLSTSSLWPSAEIVHKRDRIPEHAFSEADRLLARPRDAGQLAHVRQSQLCWRDWHRPSDLTPHDGFSGANHPAIERALSRVQSTTSLQRLLRDPLGFVWRYALGWRPIRFQSDALQLGPVVFGELVHELISGAIAMLEPAPGFARANASEIEAAIMDASTAILNAWPLQRSVPPPILWRHTVSEAAHRTAKGLAADDQVRSDTRSWTEVPFGQGSAAEEDAPWDTTIAVSIEQTGLVFGGRMDRLDIRATGDAARITDYKSAKPPPRHQRIALGQGRELQRVLYAIAARALLPEVRTVVARLVYLADDPATFELKGDELDQVVTEAAGYLSAAMMILRSGRIAPRWEQDADYDDMRLAMPADRESYLRRKASEFRVANQSLNRLWSAST</sequence>
<proteinExistence type="predicted"/>
<dbReference type="InterPro" id="IPR027417">
    <property type="entry name" value="P-loop_NTPase"/>
</dbReference>
<dbReference type="Pfam" id="PF12705">
    <property type="entry name" value="PDDEXK_1"/>
    <property type="match status" value="1"/>
</dbReference>